<name>A0ABQ9XEM9_9EUKA</name>
<dbReference type="Proteomes" id="UP001281761">
    <property type="component" value="Unassembled WGS sequence"/>
</dbReference>
<comment type="caution">
    <text evidence="1">The sequence shown here is derived from an EMBL/GenBank/DDBJ whole genome shotgun (WGS) entry which is preliminary data.</text>
</comment>
<evidence type="ECO:0000313" key="2">
    <source>
        <dbReference type="Proteomes" id="UP001281761"/>
    </source>
</evidence>
<protein>
    <submittedName>
        <fullName evidence="1">Uncharacterized protein</fullName>
    </submittedName>
</protein>
<reference evidence="1 2" key="1">
    <citation type="journal article" date="2022" name="bioRxiv">
        <title>Genomics of Preaxostyla Flagellates Illuminates Evolutionary Transitions and the Path Towards Mitochondrial Loss.</title>
        <authorList>
            <person name="Novak L.V.F."/>
            <person name="Treitli S.C."/>
            <person name="Pyrih J."/>
            <person name="Halakuc P."/>
            <person name="Pipaliya S.V."/>
            <person name="Vacek V."/>
            <person name="Brzon O."/>
            <person name="Soukal P."/>
            <person name="Eme L."/>
            <person name="Dacks J.B."/>
            <person name="Karnkowska A."/>
            <person name="Elias M."/>
            <person name="Hampl V."/>
        </authorList>
    </citation>
    <scope>NUCLEOTIDE SEQUENCE [LARGE SCALE GENOMIC DNA]</scope>
    <source>
        <strain evidence="1">NAU3</strain>
        <tissue evidence="1">Gut</tissue>
    </source>
</reference>
<proteinExistence type="predicted"/>
<organism evidence="1 2">
    <name type="scientific">Blattamonas nauphoetae</name>
    <dbReference type="NCBI Taxonomy" id="2049346"/>
    <lineage>
        <taxon>Eukaryota</taxon>
        <taxon>Metamonada</taxon>
        <taxon>Preaxostyla</taxon>
        <taxon>Oxymonadida</taxon>
        <taxon>Blattamonas</taxon>
    </lineage>
</organism>
<accession>A0ABQ9XEM9</accession>
<evidence type="ECO:0000313" key="1">
    <source>
        <dbReference type="EMBL" id="KAK2950149.1"/>
    </source>
</evidence>
<keyword evidence="2" id="KW-1185">Reference proteome</keyword>
<gene>
    <name evidence="1" type="ORF">BLNAU_14951</name>
</gene>
<dbReference type="EMBL" id="JARBJD010000142">
    <property type="protein sequence ID" value="KAK2950149.1"/>
    <property type="molecule type" value="Genomic_DNA"/>
</dbReference>
<sequence>MALKALNTLIKTNSETYSFLQTHKVPSASNSSSSELVPFAGRLCSSLAVHVSQINALFTESSPDDPNISALSRTLPGKSQHLPGTAVLEVLGEGFSLFNSPIMSRDTAFHDILIDYDFVPLLKSAIITCLDLLEHETTDSTRPPAGRADLLITIINCLWNCLATCLCDGRESHRPVVESAFSDVPQLCSLLDRTCRHSSPADFFHLRMIISVSYILPRLNPHLLEENLVQRVINTSKPMTIPTTQGKFHKGLIWSINNLIWDPRNITQDKDERKRIRQMQFERALKPAKQYLQFILQREEFIPNGDPHNKDFPHRIAQFYQNTMLLERELFQDGVNMETVGEEWEVGWLVEKTNERDLRERLSVIREDEETMRTNEKGRWKKRVERQREAGHEDVLEGWLKRRDNETPSEIVQYIKGVTQERGMNVRF</sequence>